<evidence type="ECO:0000313" key="1">
    <source>
        <dbReference type="EMBL" id="MDY4337198.1"/>
    </source>
</evidence>
<dbReference type="Proteomes" id="UP001272345">
    <property type="component" value="Unassembled WGS sequence"/>
</dbReference>
<keyword evidence="2" id="KW-1185">Reference proteome</keyword>
<name>A0ABU5FS08_9STRE</name>
<gene>
    <name evidence="1" type="ORF">SPC83_03530</name>
</gene>
<reference evidence="1 2" key="1">
    <citation type="submission" date="2023-11" db="EMBL/GenBank/DDBJ databases">
        <title>Streptococcus wuxiensis sp. nov., Streptococcus jiangnanensis sp. nov., Streptococcus fermentans sp. nov., three novel members of the genus Streptococcus isolated from breast milk.</title>
        <authorList>
            <person name="Zhou Y."/>
            <person name="Yang B."/>
        </authorList>
    </citation>
    <scope>NUCLEOTIDE SEQUENCE [LARGE SCALE GENOMIC DNA]</scope>
    <source>
        <strain evidence="1 2">21WXBC0057M1</strain>
    </source>
</reference>
<sequence>MKFNIVIEYNVENVNDKELNKDIEFEYHNRIYKEDGEKKAKIYSDAVKFRKNKIEIECKRTTAIDLNNCWKTKRSNFKRCIVSSLFYVYNFYRQPIEIKSIIISDGSKNKIAIPFVQEFVTPLPDSFVIDENIKYLFKMISHKEVSDVIYRVLHSQVLFNKNKDFYNAYRSFNTMYTFYYTFHNKFINKISNKKVDKDAIICLLQLKNIELSLTNSISFSESFFVNNTDELFKLVLVWLISENVEKNSFQGIIGNQCFKYENKHVLELLKKVLESYYQVTDNYNSVLDDFEKRYKKKKESCKINFLQLIALYAQHRRNKLLHGEHVDPTFLIPDVNADILAYISDIVFQVSIDLVNNIEKNDFSEAKIF</sequence>
<dbReference type="EMBL" id="JAXHDO010000002">
    <property type="protein sequence ID" value="MDY4337198.1"/>
    <property type="molecule type" value="Genomic_DNA"/>
</dbReference>
<organism evidence="1 2">
    <name type="scientific">Streptococcus wuxiensis</name>
    <dbReference type="NCBI Taxonomy" id="3095078"/>
    <lineage>
        <taxon>Bacteria</taxon>
        <taxon>Bacillati</taxon>
        <taxon>Bacillota</taxon>
        <taxon>Bacilli</taxon>
        <taxon>Lactobacillales</taxon>
        <taxon>Streptococcaceae</taxon>
        <taxon>Streptococcus</taxon>
    </lineage>
</organism>
<accession>A0ABU5FS08</accession>
<evidence type="ECO:0008006" key="3">
    <source>
        <dbReference type="Google" id="ProtNLM"/>
    </source>
</evidence>
<evidence type="ECO:0000313" key="2">
    <source>
        <dbReference type="Proteomes" id="UP001272345"/>
    </source>
</evidence>
<comment type="caution">
    <text evidence="1">The sequence shown here is derived from an EMBL/GenBank/DDBJ whole genome shotgun (WGS) entry which is preliminary data.</text>
</comment>
<protein>
    <recommendedName>
        <fullName evidence="3">Apea-like HEPN domain-containing protein</fullName>
    </recommendedName>
</protein>
<dbReference type="RefSeq" id="WP_320693641.1">
    <property type="nucleotide sequence ID" value="NZ_JAXHDO010000002.1"/>
</dbReference>
<proteinExistence type="predicted"/>